<evidence type="ECO:0000256" key="2">
    <source>
        <dbReference type="ARBA" id="ARBA00023235"/>
    </source>
</evidence>
<dbReference type="EMBL" id="CP107525">
    <property type="protein sequence ID" value="UZW64822.1"/>
    <property type="molecule type" value="Genomic_DNA"/>
</dbReference>
<dbReference type="GO" id="GO:0000455">
    <property type="term" value="P:enzyme-directed rRNA pseudouridine synthesis"/>
    <property type="evidence" value="ECO:0007669"/>
    <property type="project" value="UniProtKB-ARBA"/>
</dbReference>
<dbReference type="InterPro" id="IPR042092">
    <property type="entry name" value="PsdUridine_s_RsuA/RluB/E/F_cat"/>
</dbReference>
<dbReference type="EC" id="5.4.99.-" evidence="4"/>
<protein>
    <recommendedName>
        <fullName evidence="4">Pseudouridine synthase</fullName>
        <ecNumber evidence="4">5.4.99.-</ecNumber>
    </recommendedName>
</protein>
<comment type="similarity">
    <text evidence="1 4">Belongs to the pseudouridine synthase RsuA family.</text>
</comment>
<dbReference type="Gene3D" id="3.30.70.1560">
    <property type="entry name" value="Alpha-L RNA-binding motif"/>
    <property type="match status" value="1"/>
</dbReference>
<dbReference type="SUPFAM" id="SSF55120">
    <property type="entry name" value="Pseudouridine synthase"/>
    <property type="match status" value="1"/>
</dbReference>
<dbReference type="Gene3D" id="3.30.70.580">
    <property type="entry name" value="Pseudouridine synthase I, catalytic domain, N-terminal subdomain"/>
    <property type="match status" value="1"/>
</dbReference>
<gene>
    <name evidence="6" type="ORF">OIE46_01625</name>
</gene>
<dbReference type="PROSITE" id="PS01149">
    <property type="entry name" value="PSI_RSU"/>
    <property type="match status" value="1"/>
</dbReference>
<keyword evidence="3" id="KW-0694">RNA-binding</keyword>
<dbReference type="GO" id="GO:0120159">
    <property type="term" value="F:rRNA pseudouridine synthase activity"/>
    <property type="evidence" value="ECO:0007669"/>
    <property type="project" value="UniProtKB-ARBA"/>
</dbReference>
<dbReference type="InterPro" id="IPR036986">
    <property type="entry name" value="S4_RNA-bd_sf"/>
</dbReference>
<dbReference type="CDD" id="cd00165">
    <property type="entry name" value="S4"/>
    <property type="match status" value="1"/>
</dbReference>
<dbReference type="InterPro" id="IPR018496">
    <property type="entry name" value="PsdUridine_synth_RsuA/RluB_CS"/>
</dbReference>
<dbReference type="InterPro" id="IPR050343">
    <property type="entry name" value="RsuA_PseudoU_synthase"/>
</dbReference>
<reference evidence="6" key="1">
    <citation type="submission" date="2022-10" db="EMBL/GenBank/DDBJ databases">
        <authorList>
            <person name="Wei X."/>
        </authorList>
    </citation>
    <scope>NUCLEOTIDE SEQUENCE</scope>
    <source>
        <strain evidence="6">SD2</strain>
    </source>
</reference>
<dbReference type="SUPFAM" id="SSF55174">
    <property type="entry name" value="Alpha-L RNA-binding motif"/>
    <property type="match status" value="1"/>
</dbReference>
<sequence>MMQERLQKILSQAGVCSRREAEKLILEKKVKVNGQIATLGTKASFEDEILVNNKPITQREELVYFVLNKPKNTVCTLKDNFNRVKVTDLIDTDKKIFPVGRLDYDTTGVLLLTNDGKLSNLLTHPSSEIKRIYRARISAPLTDKEMEILSKPVIINNQRSTQEIYPADTKSYYVVLHQGSYHHVKKLFELVDKKVLDLNRVEFANITVKNMQKGQYRRLTLHELKILKMLVNYKEN</sequence>
<evidence type="ECO:0000256" key="1">
    <source>
        <dbReference type="ARBA" id="ARBA00008348"/>
    </source>
</evidence>
<name>A0AAQ2YPD1_MYCSY</name>
<dbReference type="Pfam" id="PF00849">
    <property type="entry name" value="PseudoU_synth_2"/>
    <property type="match status" value="1"/>
</dbReference>
<dbReference type="PROSITE" id="PS50889">
    <property type="entry name" value="S4"/>
    <property type="match status" value="1"/>
</dbReference>
<dbReference type="Pfam" id="PF01479">
    <property type="entry name" value="S4"/>
    <property type="match status" value="1"/>
</dbReference>
<dbReference type="InterPro" id="IPR002942">
    <property type="entry name" value="S4_RNA-bd"/>
</dbReference>
<dbReference type="PANTHER" id="PTHR47683">
    <property type="entry name" value="PSEUDOURIDINE SYNTHASE FAMILY PROTEIN-RELATED"/>
    <property type="match status" value="1"/>
</dbReference>
<dbReference type="NCBIfam" id="TIGR00093">
    <property type="entry name" value="pseudouridine synthase"/>
    <property type="match status" value="1"/>
</dbReference>
<evidence type="ECO:0000256" key="3">
    <source>
        <dbReference type="PROSITE-ProRule" id="PRU00182"/>
    </source>
</evidence>
<evidence type="ECO:0000313" key="6">
    <source>
        <dbReference type="EMBL" id="UZW64822.1"/>
    </source>
</evidence>
<dbReference type="InterPro" id="IPR000748">
    <property type="entry name" value="PsdUridine_synth_RsuA/RluB/E/F"/>
</dbReference>
<dbReference type="AlphaFoldDB" id="A0AAQ2YPD1"/>
<keyword evidence="2 4" id="KW-0413">Isomerase</keyword>
<dbReference type="GO" id="GO:0003723">
    <property type="term" value="F:RNA binding"/>
    <property type="evidence" value="ECO:0007669"/>
    <property type="project" value="UniProtKB-KW"/>
</dbReference>
<evidence type="ECO:0000256" key="4">
    <source>
        <dbReference type="RuleBase" id="RU003887"/>
    </source>
</evidence>
<dbReference type="InterPro" id="IPR020094">
    <property type="entry name" value="TruA/RsuA/RluB/E/F_N"/>
</dbReference>
<dbReference type="InterPro" id="IPR020103">
    <property type="entry name" value="PsdUridine_synth_cat_dom_sf"/>
</dbReference>
<dbReference type="Proteomes" id="UP001164481">
    <property type="component" value="Chromosome"/>
</dbReference>
<feature type="domain" description="RNA-binding S4" evidence="5">
    <location>
        <begin position="4"/>
        <end position="71"/>
    </location>
</feature>
<reference evidence="6" key="2">
    <citation type="submission" date="2022-11" db="EMBL/GenBank/DDBJ databases">
        <title>complete genomes of mycoplasma synoviae ZX313 strain and SD2 strain.</title>
        <authorList>
            <person name="Zhong Q."/>
        </authorList>
    </citation>
    <scope>NUCLEOTIDE SEQUENCE</scope>
    <source>
        <strain evidence="6">SD2</strain>
    </source>
</reference>
<dbReference type="Gene3D" id="3.10.290.10">
    <property type="entry name" value="RNA-binding S4 domain"/>
    <property type="match status" value="1"/>
</dbReference>
<evidence type="ECO:0000259" key="5">
    <source>
        <dbReference type="SMART" id="SM00363"/>
    </source>
</evidence>
<dbReference type="PANTHER" id="PTHR47683:SF2">
    <property type="entry name" value="RNA-BINDING S4 DOMAIN-CONTAINING PROTEIN"/>
    <property type="match status" value="1"/>
</dbReference>
<dbReference type="SMART" id="SM00363">
    <property type="entry name" value="S4"/>
    <property type="match status" value="1"/>
</dbReference>
<dbReference type="InterPro" id="IPR006145">
    <property type="entry name" value="PsdUridine_synth_RsuA/RluA"/>
</dbReference>
<evidence type="ECO:0000313" key="7">
    <source>
        <dbReference type="Proteomes" id="UP001164481"/>
    </source>
</evidence>
<proteinExistence type="inferred from homology"/>
<accession>A0AAQ2YPD1</accession>
<dbReference type="CDD" id="cd02870">
    <property type="entry name" value="PseudoU_synth_RsuA_like"/>
    <property type="match status" value="1"/>
</dbReference>
<dbReference type="FunFam" id="3.10.290.10:FF:000003">
    <property type="entry name" value="Pseudouridine synthase"/>
    <property type="match status" value="1"/>
</dbReference>
<organism evidence="6 7">
    <name type="scientific">Mycoplasmopsis synoviae</name>
    <name type="common">Mycoplasma synoviae</name>
    <dbReference type="NCBI Taxonomy" id="2109"/>
    <lineage>
        <taxon>Bacteria</taxon>
        <taxon>Bacillati</taxon>
        <taxon>Mycoplasmatota</taxon>
        <taxon>Mycoplasmoidales</taxon>
        <taxon>Metamycoplasmataceae</taxon>
        <taxon>Mycoplasmopsis</taxon>
    </lineage>
</organism>